<dbReference type="GO" id="GO:0046452">
    <property type="term" value="P:dihydrofolate metabolic process"/>
    <property type="evidence" value="ECO:0007669"/>
    <property type="project" value="TreeGrafter"/>
</dbReference>
<protein>
    <recommendedName>
        <fullName evidence="2">dihydrofolate reductase</fullName>
        <ecNumber evidence="2">1.5.1.3</ecNumber>
    </recommendedName>
</protein>
<dbReference type="SUPFAM" id="SSF53597">
    <property type="entry name" value="Dihydrofolate reductase-like"/>
    <property type="match status" value="1"/>
</dbReference>
<dbReference type="GO" id="GO:0046655">
    <property type="term" value="P:folic acid metabolic process"/>
    <property type="evidence" value="ECO:0007669"/>
    <property type="project" value="TreeGrafter"/>
</dbReference>
<dbReference type="GO" id="GO:0046654">
    <property type="term" value="P:tetrahydrofolate biosynthetic process"/>
    <property type="evidence" value="ECO:0007669"/>
    <property type="project" value="InterPro"/>
</dbReference>
<gene>
    <name evidence="7" type="ORF">UFOVP1655_50</name>
</gene>
<evidence type="ECO:0000313" key="7">
    <source>
        <dbReference type="EMBL" id="CAB4222183.1"/>
    </source>
</evidence>
<evidence type="ECO:0000256" key="2">
    <source>
        <dbReference type="ARBA" id="ARBA00012856"/>
    </source>
</evidence>
<dbReference type="InterPro" id="IPR001796">
    <property type="entry name" value="DHFR_dom"/>
</dbReference>
<dbReference type="PROSITE" id="PS51330">
    <property type="entry name" value="DHFR_2"/>
    <property type="match status" value="1"/>
</dbReference>
<comment type="pathway">
    <text evidence="1">Cofactor biosynthesis; tetrahydrofolate biosynthesis; 5,6,7,8-tetrahydrofolate from 7,8-dihydrofolate: step 1/1.</text>
</comment>
<feature type="domain" description="DHFR" evidence="6">
    <location>
        <begin position="1"/>
        <end position="161"/>
    </location>
</feature>
<accession>A0A6J5T377</accession>
<evidence type="ECO:0000259" key="6">
    <source>
        <dbReference type="PROSITE" id="PS51330"/>
    </source>
</evidence>
<dbReference type="PANTHER" id="PTHR48069:SF3">
    <property type="entry name" value="DIHYDROFOLATE REDUCTASE"/>
    <property type="match status" value="1"/>
</dbReference>
<organism evidence="7">
    <name type="scientific">uncultured Caudovirales phage</name>
    <dbReference type="NCBI Taxonomy" id="2100421"/>
    <lineage>
        <taxon>Viruses</taxon>
        <taxon>Duplodnaviria</taxon>
        <taxon>Heunggongvirae</taxon>
        <taxon>Uroviricota</taxon>
        <taxon>Caudoviricetes</taxon>
        <taxon>Peduoviridae</taxon>
        <taxon>Maltschvirus</taxon>
        <taxon>Maltschvirus maltsch</taxon>
    </lineage>
</organism>
<dbReference type="InterPro" id="IPR024072">
    <property type="entry name" value="DHFR-like_dom_sf"/>
</dbReference>
<dbReference type="EMBL" id="LR797523">
    <property type="protein sequence ID" value="CAB4222183.1"/>
    <property type="molecule type" value="Genomic_DNA"/>
</dbReference>
<dbReference type="GO" id="GO:0006730">
    <property type="term" value="P:one-carbon metabolic process"/>
    <property type="evidence" value="ECO:0007669"/>
    <property type="project" value="UniProtKB-KW"/>
</dbReference>
<dbReference type="PRINTS" id="PR00070">
    <property type="entry name" value="DHFR"/>
</dbReference>
<dbReference type="EC" id="1.5.1.3" evidence="2"/>
<dbReference type="GO" id="GO:0004146">
    <property type="term" value="F:dihydrofolate reductase activity"/>
    <property type="evidence" value="ECO:0007669"/>
    <property type="project" value="UniProtKB-EC"/>
</dbReference>
<proteinExistence type="predicted"/>
<evidence type="ECO:0000256" key="5">
    <source>
        <dbReference type="ARBA" id="ARBA00023002"/>
    </source>
</evidence>
<reference evidence="7" key="1">
    <citation type="submission" date="2020-05" db="EMBL/GenBank/DDBJ databases">
        <authorList>
            <person name="Chiriac C."/>
            <person name="Salcher M."/>
            <person name="Ghai R."/>
            <person name="Kavagutti S V."/>
        </authorList>
    </citation>
    <scope>NUCLEOTIDE SEQUENCE</scope>
</reference>
<keyword evidence="4" id="KW-0521">NADP</keyword>
<evidence type="ECO:0000256" key="4">
    <source>
        <dbReference type="ARBA" id="ARBA00022857"/>
    </source>
</evidence>
<dbReference type="CDD" id="cd00209">
    <property type="entry name" value="DHFR"/>
    <property type="match status" value="1"/>
</dbReference>
<sequence length="161" mass="18776">MITLIAARSSNYVMGDSKTNKMPWHCSEELKFFKAETMGKTLIMGRTTAESVGKLPGRDSIVLSRNKQYKLDGFETMSMDNFLYEYEQNPDKEYMVCGGAEIYKLFMPLTDCTIISTLNFPAEGDIYLPCMNRRNGYKFRIVEEIEYDEFTVVKWRPWEYA</sequence>
<keyword evidence="3" id="KW-0554">One-carbon metabolism</keyword>
<dbReference type="PANTHER" id="PTHR48069">
    <property type="entry name" value="DIHYDROFOLATE REDUCTASE"/>
    <property type="match status" value="1"/>
</dbReference>
<name>A0A6J5T377_9CAUD</name>
<dbReference type="InterPro" id="IPR012259">
    <property type="entry name" value="DHFR"/>
</dbReference>
<dbReference type="Pfam" id="PF00186">
    <property type="entry name" value="DHFR_1"/>
    <property type="match status" value="1"/>
</dbReference>
<evidence type="ECO:0000256" key="1">
    <source>
        <dbReference type="ARBA" id="ARBA00004903"/>
    </source>
</evidence>
<keyword evidence="5" id="KW-0560">Oxidoreductase</keyword>
<evidence type="ECO:0000256" key="3">
    <source>
        <dbReference type="ARBA" id="ARBA00022563"/>
    </source>
</evidence>
<dbReference type="Gene3D" id="3.40.430.10">
    <property type="entry name" value="Dihydrofolate Reductase, subunit A"/>
    <property type="match status" value="1"/>
</dbReference>
<dbReference type="GO" id="GO:0050661">
    <property type="term" value="F:NADP binding"/>
    <property type="evidence" value="ECO:0007669"/>
    <property type="project" value="InterPro"/>
</dbReference>